<evidence type="ECO:0000256" key="1">
    <source>
        <dbReference type="SAM" id="Phobius"/>
    </source>
</evidence>
<sequence length="147" mass="16753">MLSEAGANPAIVALFDKLVHITERLITLSDSYPAEYCKMATSAALDPLQAHRAKLTLLLAVALFIYESIVTFDREVAHFWTAKCTGASLLFFANKWFSIIFYVMLLGQFSYFPSDKVGNWSLSLRRYDTLSNTRECRVWPIGNWHHV</sequence>
<keyword evidence="1" id="KW-0472">Membrane</keyword>
<accession>A0A371DNC9</accession>
<dbReference type="OrthoDB" id="2745134at2759"/>
<protein>
    <recommendedName>
        <fullName evidence="2">DUF6533 domain-containing protein</fullName>
    </recommendedName>
</protein>
<gene>
    <name evidence="3" type="ORF">OH76DRAFT_1415535</name>
</gene>
<name>A0A371DNC9_9APHY</name>
<evidence type="ECO:0000313" key="3">
    <source>
        <dbReference type="EMBL" id="RDX54018.1"/>
    </source>
</evidence>
<keyword evidence="1" id="KW-0812">Transmembrane</keyword>
<proteinExistence type="predicted"/>
<organism evidence="3 4">
    <name type="scientific">Lentinus brumalis</name>
    <dbReference type="NCBI Taxonomy" id="2498619"/>
    <lineage>
        <taxon>Eukaryota</taxon>
        <taxon>Fungi</taxon>
        <taxon>Dikarya</taxon>
        <taxon>Basidiomycota</taxon>
        <taxon>Agaricomycotina</taxon>
        <taxon>Agaricomycetes</taxon>
        <taxon>Polyporales</taxon>
        <taxon>Polyporaceae</taxon>
        <taxon>Lentinus</taxon>
    </lineage>
</organism>
<dbReference type="AlphaFoldDB" id="A0A371DNC9"/>
<evidence type="ECO:0000313" key="4">
    <source>
        <dbReference type="Proteomes" id="UP000256964"/>
    </source>
</evidence>
<keyword evidence="4" id="KW-1185">Reference proteome</keyword>
<feature type="transmembrane region" description="Helical" evidence="1">
    <location>
        <begin position="55"/>
        <end position="72"/>
    </location>
</feature>
<dbReference type="EMBL" id="KZ857385">
    <property type="protein sequence ID" value="RDX54018.1"/>
    <property type="molecule type" value="Genomic_DNA"/>
</dbReference>
<reference evidence="3 4" key="1">
    <citation type="journal article" date="2018" name="Biotechnol. Biofuels">
        <title>Integrative visual omics of the white-rot fungus Polyporus brumalis exposes the biotechnological potential of its oxidative enzymes for delignifying raw plant biomass.</title>
        <authorList>
            <person name="Miyauchi S."/>
            <person name="Rancon A."/>
            <person name="Drula E."/>
            <person name="Hage H."/>
            <person name="Chaduli D."/>
            <person name="Favel A."/>
            <person name="Grisel S."/>
            <person name="Henrissat B."/>
            <person name="Herpoel-Gimbert I."/>
            <person name="Ruiz-Duenas F.J."/>
            <person name="Chevret D."/>
            <person name="Hainaut M."/>
            <person name="Lin J."/>
            <person name="Wang M."/>
            <person name="Pangilinan J."/>
            <person name="Lipzen A."/>
            <person name="Lesage-Meessen L."/>
            <person name="Navarro D."/>
            <person name="Riley R."/>
            <person name="Grigoriev I.V."/>
            <person name="Zhou S."/>
            <person name="Raouche S."/>
            <person name="Rosso M.N."/>
        </authorList>
    </citation>
    <scope>NUCLEOTIDE SEQUENCE [LARGE SCALE GENOMIC DNA]</scope>
    <source>
        <strain evidence="3 4">BRFM 1820</strain>
    </source>
</reference>
<evidence type="ECO:0000259" key="2">
    <source>
        <dbReference type="Pfam" id="PF20151"/>
    </source>
</evidence>
<dbReference type="Proteomes" id="UP000256964">
    <property type="component" value="Unassembled WGS sequence"/>
</dbReference>
<dbReference type="Pfam" id="PF20151">
    <property type="entry name" value="DUF6533"/>
    <property type="match status" value="1"/>
</dbReference>
<feature type="domain" description="DUF6533" evidence="2">
    <location>
        <begin position="60"/>
        <end position="100"/>
    </location>
</feature>
<feature type="transmembrane region" description="Helical" evidence="1">
    <location>
        <begin position="92"/>
        <end position="112"/>
    </location>
</feature>
<keyword evidence="1" id="KW-1133">Transmembrane helix</keyword>
<dbReference type="InterPro" id="IPR045340">
    <property type="entry name" value="DUF6533"/>
</dbReference>